<dbReference type="SMART" id="SM00028">
    <property type="entry name" value="TPR"/>
    <property type="match status" value="4"/>
</dbReference>
<dbReference type="PROSITE" id="PS50005">
    <property type="entry name" value="TPR"/>
    <property type="match status" value="1"/>
</dbReference>
<dbReference type="InterPro" id="IPR011990">
    <property type="entry name" value="TPR-like_helical_dom_sf"/>
</dbReference>
<reference evidence="5" key="1">
    <citation type="journal article" date="2019" name="Int. J. Syst. Evol. Microbiol.">
        <title>The Global Catalogue of Microorganisms (GCM) 10K type strain sequencing project: providing services to taxonomists for standard genome sequencing and annotation.</title>
        <authorList>
            <consortium name="The Broad Institute Genomics Platform"/>
            <consortium name="The Broad Institute Genome Sequencing Center for Infectious Disease"/>
            <person name="Wu L."/>
            <person name="Ma J."/>
        </authorList>
    </citation>
    <scope>NUCLEOTIDE SEQUENCE [LARGE SCALE GENOMIC DNA]</scope>
    <source>
        <strain evidence="5">JCM 17630</strain>
    </source>
</reference>
<feature type="transmembrane region" description="Helical" evidence="3">
    <location>
        <begin position="365"/>
        <end position="383"/>
    </location>
</feature>
<dbReference type="InterPro" id="IPR016032">
    <property type="entry name" value="Sig_transdc_resp-reg_C-effctor"/>
</dbReference>
<dbReference type="RefSeq" id="WP_344789176.1">
    <property type="nucleotide sequence ID" value="NZ_BAABCA010000006.1"/>
</dbReference>
<comment type="caution">
    <text evidence="4">The sequence shown here is derived from an EMBL/GenBank/DDBJ whole genome shotgun (WGS) entry which is preliminary data.</text>
</comment>
<name>A0ABP8CGC1_9FLAO</name>
<dbReference type="SUPFAM" id="SSF48452">
    <property type="entry name" value="TPR-like"/>
    <property type="match status" value="2"/>
</dbReference>
<feature type="coiled-coil region" evidence="2">
    <location>
        <begin position="387"/>
        <end position="418"/>
    </location>
</feature>
<dbReference type="Gene3D" id="1.25.40.10">
    <property type="entry name" value="Tetratricopeptide repeat domain"/>
    <property type="match status" value="2"/>
</dbReference>
<keyword evidence="3" id="KW-0472">Membrane</keyword>
<gene>
    <name evidence="4" type="ORF">GCM10022291_30350</name>
</gene>
<dbReference type="Proteomes" id="UP001501496">
    <property type="component" value="Unassembled WGS sequence"/>
</dbReference>
<proteinExistence type="predicted"/>
<evidence type="ECO:0000256" key="2">
    <source>
        <dbReference type="SAM" id="Coils"/>
    </source>
</evidence>
<dbReference type="Gene3D" id="1.10.10.10">
    <property type="entry name" value="Winged helix-like DNA-binding domain superfamily/Winged helix DNA-binding domain"/>
    <property type="match status" value="1"/>
</dbReference>
<sequence>MIKLNKHIPKRNLTPLLMLSCMFLFLSVYAKTKFKLETLNYFQKKDSININYPNSSLNTLHLLYEASIKNADTIQAINSLRELSAMYSHQGNHKKSYDYLWEALLLADNTNYKQAQSLIYKDIGRHYSYYNRRDKALKFLSTSLNLKKDLVKKGELDKGLLTTSYVAFTSTYRELKEWELNRKYIDSSKQFITNATTAQTKHYIQFEDAVATNISGNHKAALIKYNKIIPWFIENNPSYLVLLYNYIGDTYNDLGNFKESESYYKKALKTSASLNAHIDFTPLIHERLSKLYYSRGDYKSAFKNLKKGKALDAVFFDSRSEINSPLLEIQDAFLKEKKSQSEQAQQLRLKQLEQDENVLFLQKTILSAFIIILILFGLIYLSFVRSKHRAEKEVIKRKRELETQKNKEIIELKNKELATSVLKLIEKDAFIETLKNKLSKGTGHIDRQEAKQIILSISNNSTDNWNEFEARFVAINKSFYNRLQTEFPKLTLNDQRLCALVKLNFSSKDIARLLNMSTDSVHTTRSRLRKKLELDRNINLKQFIANI</sequence>
<keyword evidence="5" id="KW-1185">Reference proteome</keyword>
<dbReference type="EMBL" id="BAABCA010000006">
    <property type="protein sequence ID" value="GAA4238733.1"/>
    <property type="molecule type" value="Genomic_DNA"/>
</dbReference>
<feature type="repeat" description="TPR" evidence="1">
    <location>
        <begin position="241"/>
        <end position="274"/>
    </location>
</feature>
<evidence type="ECO:0000256" key="3">
    <source>
        <dbReference type="SAM" id="Phobius"/>
    </source>
</evidence>
<organism evidence="4 5">
    <name type="scientific">Postechiella marina</name>
    <dbReference type="NCBI Taxonomy" id="943941"/>
    <lineage>
        <taxon>Bacteria</taxon>
        <taxon>Pseudomonadati</taxon>
        <taxon>Bacteroidota</taxon>
        <taxon>Flavobacteriia</taxon>
        <taxon>Flavobacteriales</taxon>
        <taxon>Flavobacteriaceae</taxon>
        <taxon>Postechiella</taxon>
    </lineage>
</organism>
<protein>
    <submittedName>
        <fullName evidence="4">Uncharacterized protein</fullName>
    </submittedName>
</protein>
<evidence type="ECO:0000313" key="4">
    <source>
        <dbReference type="EMBL" id="GAA4238733.1"/>
    </source>
</evidence>
<dbReference type="SUPFAM" id="SSF46894">
    <property type="entry name" value="C-terminal effector domain of the bipartite response regulators"/>
    <property type="match status" value="1"/>
</dbReference>
<keyword evidence="1" id="KW-0802">TPR repeat</keyword>
<dbReference type="Pfam" id="PF13374">
    <property type="entry name" value="TPR_10"/>
    <property type="match status" value="1"/>
</dbReference>
<keyword evidence="2" id="KW-0175">Coiled coil</keyword>
<dbReference type="InterPro" id="IPR019734">
    <property type="entry name" value="TPR_rpt"/>
</dbReference>
<keyword evidence="3" id="KW-0812">Transmembrane</keyword>
<keyword evidence="3" id="KW-1133">Transmembrane helix</keyword>
<evidence type="ECO:0000256" key="1">
    <source>
        <dbReference type="PROSITE-ProRule" id="PRU00339"/>
    </source>
</evidence>
<dbReference type="InterPro" id="IPR036388">
    <property type="entry name" value="WH-like_DNA-bd_sf"/>
</dbReference>
<accession>A0ABP8CGC1</accession>
<evidence type="ECO:0000313" key="5">
    <source>
        <dbReference type="Proteomes" id="UP001501496"/>
    </source>
</evidence>